<dbReference type="EMBL" id="VSRR010068668">
    <property type="protein sequence ID" value="MPC85509.1"/>
    <property type="molecule type" value="Genomic_DNA"/>
</dbReference>
<dbReference type="AlphaFoldDB" id="A0A5B7ITP6"/>
<proteinExistence type="predicted"/>
<reference evidence="2 3" key="1">
    <citation type="submission" date="2019-05" db="EMBL/GenBank/DDBJ databases">
        <title>Another draft genome of Portunus trituberculatus and its Hox gene families provides insights of decapod evolution.</title>
        <authorList>
            <person name="Jeong J.-H."/>
            <person name="Song I."/>
            <person name="Kim S."/>
            <person name="Choi T."/>
            <person name="Kim D."/>
            <person name="Ryu S."/>
            <person name="Kim W."/>
        </authorList>
    </citation>
    <scope>NUCLEOTIDE SEQUENCE [LARGE SCALE GENOMIC DNA]</scope>
    <source>
        <tissue evidence="2">Muscle</tissue>
    </source>
</reference>
<accession>A0A5B7ITP6</accession>
<comment type="caution">
    <text evidence="2">The sequence shown here is derived from an EMBL/GenBank/DDBJ whole genome shotgun (WGS) entry which is preliminary data.</text>
</comment>
<feature type="compositionally biased region" description="Polar residues" evidence="1">
    <location>
        <begin position="31"/>
        <end position="43"/>
    </location>
</feature>
<name>A0A5B7ITP6_PORTR</name>
<evidence type="ECO:0000256" key="1">
    <source>
        <dbReference type="SAM" id="MobiDB-lite"/>
    </source>
</evidence>
<gene>
    <name evidence="2" type="ORF">E2C01_080288</name>
</gene>
<feature type="region of interest" description="Disordered" evidence="1">
    <location>
        <begin position="122"/>
        <end position="146"/>
    </location>
</feature>
<protein>
    <submittedName>
        <fullName evidence="2">Uncharacterized protein</fullName>
    </submittedName>
</protein>
<evidence type="ECO:0000313" key="2">
    <source>
        <dbReference type="EMBL" id="MPC85509.1"/>
    </source>
</evidence>
<feature type="compositionally biased region" description="Basic and acidic residues" evidence="1">
    <location>
        <begin position="122"/>
        <end position="136"/>
    </location>
</feature>
<feature type="region of interest" description="Disordered" evidence="1">
    <location>
        <begin position="31"/>
        <end position="69"/>
    </location>
</feature>
<keyword evidence="3" id="KW-1185">Reference proteome</keyword>
<sequence>MFIQYKRTQHIFLLSFSSSSSILLCFPHATPTPSNTKQHQATPTHGPHFTPAAHSHHKQRNNTSSFSRQVEPHSAVFPYGSTAKIKRIPPSTSTSTSTTLHSVRIQEEMRRKLCSRKEDSFCAREKEGEGGREGRGGRASGRAIISNKGKKIKSVAGRKVTLMN</sequence>
<evidence type="ECO:0000313" key="3">
    <source>
        <dbReference type="Proteomes" id="UP000324222"/>
    </source>
</evidence>
<organism evidence="2 3">
    <name type="scientific">Portunus trituberculatus</name>
    <name type="common">Swimming crab</name>
    <name type="synonym">Neptunus trituberculatus</name>
    <dbReference type="NCBI Taxonomy" id="210409"/>
    <lineage>
        <taxon>Eukaryota</taxon>
        <taxon>Metazoa</taxon>
        <taxon>Ecdysozoa</taxon>
        <taxon>Arthropoda</taxon>
        <taxon>Crustacea</taxon>
        <taxon>Multicrustacea</taxon>
        <taxon>Malacostraca</taxon>
        <taxon>Eumalacostraca</taxon>
        <taxon>Eucarida</taxon>
        <taxon>Decapoda</taxon>
        <taxon>Pleocyemata</taxon>
        <taxon>Brachyura</taxon>
        <taxon>Eubrachyura</taxon>
        <taxon>Portunoidea</taxon>
        <taxon>Portunidae</taxon>
        <taxon>Portuninae</taxon>
        <taxon>Portunus</taxon>
    </lineage>
</organism>
<dbReference type="Proteomes" id="UP000324222">
    <property type="component" value="Unassembled WGS sequence"/>
</dbReference>